<feature type="coiled-coil region" evidence="1">
    <location>
        <begin position="112"/>
        <end position="155"/>
    </location>
</feature>
<protein>
    <submittedName>
        <fullName evidence="3">Uncharacterized protein</fullName>
    </submittedName>
</protein>
<dbReference type="EMBL" id="FRCP01000020">
    <property type="protein sequence ID" value="SHM88869.1"/>
    <property type="molecule type" value="Genomic_DNA"/>
</dbReference>
<name>A0A1M7MDB3_9FIRM</name>
<keyword evidence="2" id="KW-1133">Transmembrane helix</keyword>
<dbReference type="AlphaFoldDB" id="A0A1M7MDB3"/>
<evidence type="ECO:0000313" key="4">
    <source>
        <dbReference type="Proteomes" id="UP000184038"/>
    </source>
</evidence>
<reference evidence="3 4" key="1">
    <citation type="submission" date="2016-11" db="EMBL/GenBank/DDBJ databases">
        <authorList>
            <person name="Jaros S."/>
            <person name="Januszkiewicz K."/>
            <person name="Wedrychowicz H."/>
        </authorList>
    </citation>
    <scope>NUCLEOTIDE SEQUENCE [LARGE SCALE GENOMIC DNA]</scope>
    <source>
        <strain evidence="3 4">DSM 15930</strain>
    </source>
</reference>
<keyword evidence="2" id="KW-0472">Membrane</keyword>
<feature type="transmembrane region" description="Helical" evidence="2">
    <location>
        <begin position="186"/>
        <end position="209"/>
    </location>
</feature>
<gene>
    <name evidence="3" type="ORF">SAMN02746066_03777</name>
</gene>
<feature type="coiled-coil region" evidence="1">
    <location>
        <begin position="236"/>
        <end position="309"/>
    </location>
</feature>
<evidence type="ECO:0000313" key="3">
    <source>
        <dbReference type="EMBL" id="SHM88869.1"/>
    </source>
</evidence>
<keyword evidence="1" id="KW-0175">Coiled coil</keyword>
<evidence type="ECO:0000256" key="1">
    <source>
        <dbReference type="SAM" id="Coils"/>
    </source>
</evidence>
<dbReference type="RefSeq" id="WP_073290209.1">
    <property type="nucleotide sequence ID" value="NZ_FRCP01000020.1"/>
</dbReference>
<feature type="transmembrane region" description="Helical" evidence="2">
    <location>
        <begin position="215"/>
        <end position="235"/>
    </location>
</feature>
<keyword evidence="2" id="KW-0812">Transmembrane</keyword>
<organism evidence="3 4">
    <name type="scientific">Anaerosporobacter mobilis DSM 15930</name>
    <dbReference type="NCBI Taxonomy" id="1120996"/>
    <lineage>
        <taxon>Bacteria</taxon>
        <taxon>Bacillati</taxon>
        <taxon>Bacillota</taxon>
        <taxon>Clostridia</taxon>
        <taxon>Lachnospirales</taxon>
        <taxon>Lachnospiraceae</taxon>
        <taxon>Anaerosporobacter</taxon>
    </lineage>
</organism>
<proteinExistence type="predicted"/>
<evidence type="ECO:0000256" key="2">
    <source>
        <dbReference type="SAM" id="Phobius"/>
    </source>
</evidence>
<keyword evidence="4" id="KW-1185">Reference proteome</keyword>
<accession>A0A1M7MDB3</accession>
<dbReference type="OrthoDB" id="1935355at2"/>
<dbReference type="Proteomes" id="UP000184038">
    <property type="component" value="Unassembled WGS sequence"/>
</dbReference>
<feature type="coiled-coil region" evidence="1">
    <location>
        <begin position="337"/>
        <end position="364"/>
    </location>
</feature>
<sequence length="405" mass="47263">MEDKKIQDKSFDSVKPEGTTIERLQEQNLQIQDVRWSYEDMNILSSGIDKLIDLQSHLNDLKVYKDNVKQLEAEDEDLDRIIIAKERTIDDEIDGVIKKRKTEVSATFDSQLENTKAEIKKVKAKREKKKSKKVSERIKEETADLRSANETLQEDIKHTMKNDGVPKIFNTRLFHALYYPKGFADIGIDMVCIVLLFLLLPNIIFRYVVKTDEPIVMGLIYFGVILVFGAIYLAINAKLKNRYHETFKKVKEIRAKILINNKDIKRIKKSIQKDKDESNYGLEKYNKEIKELEDTMDLITSKKKEAIIEFESTQKTVIANEIREKNKPELLNLQQKHDEVHELSKEYSQKVKELEMQLAATYEAYLGKEFMNLEKLEKLIKIMEAREGMVISEAMKLYKAQMLNG</sequence>
<feature type="coiled-coil region" evidence="1">
    <location>
        <begin position="54"/>
        <end position="81"/>
    </location>
</feature>